<comment type="subcellular location">
    <subcellularLocation>
        <location evidence="1">Membrane</location>
        <topology evidence="1">Multi-pass membrane protein</topology>
    </subcellularLocation>
</comment>
<dbReference type="PANTHER" id="PTHR10687">
    <property type="entry name" value="SECRETORY CARRIER-ASSOCIATED MEMBRANE PROTEIN SCAMP"/>
    <property type="match status" value="1"/>
</dbReference>
<dbReference type="GO" id="GO:0015031">
    <property type="term" value="P:protein transport"/>
    <property type="evidence" value="ECO:0007669"/>
    <property type="project" value="InterPro"/>
</dbReference>
<dbReference type="OrthoDB" id="242866at2759"/>
<dbReference type="InterPro" id="IPR007273">
    <property type="entry name" value="SCAMP"/>
</dbReference>
<dbReference type="PANTHER" id="PTHR10687:SF90">
    <property type="entry name" value="SECRETORY CARRIER MEMBRANE PROTEIN"/>
    <property type="match status" value="1"/>
</dbReference>
<evidence type="ECO:0000313" key="8">
    <source>
        <dbReference type="Proteomes" id="UP000245942"/>
    </source>
</evidence>
<protein>
    <submittedName>
        <fullName evidence="7">Scamp-domain-containing protein</fullName>
    </submittedName>
</protein>
<dbReference type="EMBL" id="KZ819322">
    <property type="protein sequence ID" value="PWN23240.1"/>
    <property type="molecule type" value="Genomic_DNA"/>
</dbReference>
<feature type="transmembrane region" description="Helical" evidence="6">
    <location>
        <begin position="244"/>
        <end position="268"/>
    </location>
</feature>
<keyword evidence="3 6" id="KW-1133">Transmembrane helix</keyword>
<evidence type="ECO:0000256" key="3">
    <source>
        <dbReference type="ARBA" id="ARBA00022989"/>
    </source>
</evidence>
<dbReference type="GO" id="GO:0055038">
    <property type="term" value="C:recycling endosome membrane"/>
    <property type="evidence" value="ECO:0007669"/>
    <property type="project" value="TreeGrafter"/>
</dbReference>
<dbReference type="Proteomes" id="UP000245942">
    <property type="component" value="Unassembled WGS sequence"/>
</dbReference>
<gene>
    <name evidence="7" type="ORF">BCV69DRAFT_280849</name>
</gene>
<dbReference type="GeneID" id="37013491"/>
<feature type="region of interest" description="Disordered" evidence="5">
    <location>
        <begin position="1"/>
        <end position="96"/>
    </location>
</feature>
<feature type="compositionally biased region" description="Basic and acidic residues" evidence="5">
    <location>
        <begin position="75"/>
        <end position="96"/>
    </location>
</feature>
<evidence type="ECO:0000256" key="4">
    <source>
        <dbReference type="ARBA" id="ARBA00023136"/>
    </source>
</evidence>
<sequence>MADPFADRNANPFADPSVQGALGSNRAYDDDGSSSLYKGAGASQAWNTDSTHNLEYEISGTPTPAAGGSSGGGGRAREEELRRREQELEQRERDLQQRAEHIQKHGRNNWPFFYPVIYHDITAEIPPEFQQVVKHLYFLWLVFVGTLVVNLVGCVFLLIQGSSDGIKDMIAAIVYFPVFTGGSFLLWYRPVYNGFMKEHSLFYYVYFLFGGIHIALSVYLFLGIPSTGSDGLLNMIQSWSSSRIVAAILGVLVTIGFAVQGLGNLWYYREIWKHNHEQGHSFAQAKAELASHGAKAYFTRGSQV</sequence>
<name>A0A316UDE3_9BASI</name>
<feature type="compositionally biased region" description="Polar residues" evidence="5">
    <location>
        <begin position="44"/>
        <end position="53"/>
    </location>
</feature>
<proteinExistence type="predicted"/>
<keyword evidence="8" id="KW-1185">Reference proteome</keyword>
<evidence type="ECO:0000256" key="6">
    <source>
        <dbReference type="SAM" id="Phobius"/>
    </source>
</evidence>
<organism evidence="7 8">
    <name type="scientific">Pseudomicrostroma glucosiphilum</name>
    <dbReference type="NCBI Taxonomy" id="1684307"/>
    <lineage>
        <taxon>Eukaryota</taxon>
        <taxon>Fungi</taxon>
        <taxon>Dikarya</taxon>
        <taxon>Basidiomycota</taxon>
        <taxon>Ustilaginomycotina</taxon>
        <taxon>Exobasidiomycetes</taxon>
        <taxon>Microstromatales</taxon>
        <taxon>Microstromatales incertae sedis</taxon>
        <taxon>Pseudomicrostroma</taxon>
    </lineage>
</organism>
<evidence type="ECO:0000256" key="2">
    <source>
        <dbReference type="ARBA" id="ARBA00022692"/>
    </source>
</evidence>
<feature type="transmembrane region" description="Helical" evidence="6">
    <location>
        <begin position="136"/>
        <end position="158"/>
    </location>
</feature>
<dbReference type="AlphaFoldDB" id="A0A316UDE3"/>
<keyword evidence="4 6" id="KW-0472">Membrane</keyword>
<reference evidence="7 8" key="1">
    <citation type="journal article" date="2018" name="Mol. Biol. Evol.">
        <title>Broad Genomic Sampling Reveals a Smut Pathogenic Ancestry of the Fungal Clade Ustilaginomycotina.</title>
        <authorList>
            <person name="Kijpornyongpan T."/>
            <person name="Mondo S.J."/>
            <person name="Barry K."/>
            <person name="Sandor L."/>
            <person name="Lee J."/>
            <person name="Lipzen A."/>
            <person name="Pangilinan J."/>
            <person name="LaButti K."/>
            <person name="Hainaut M."/>
            <person name="Henrissat B."/>
            <person name="Grigoriev I.V."/>
            <person name="Spatafora J.W."/>
            <person name="Aime M.C."/>
        </authorList>
    </citation>
    <scope>NUCLEOTIDE SEQUENCE [LARGE SCALE GENOMIC DNA]</scope>
    <source>
        <strain evidence="7 8">MCA 4718</strain>
    </source>
</reference>
<dbReference type="GO" id="GO:0032588">
    <property type="term" value="C:trans-Golgi network membrane"/>
    <property type="evidence" value="ECO:0007669"/>
    <property type="project" value="TreeGrafter"/>
</dbReference>
<feature type="transmembrane region" description="Helical" evidence="6">
    <location>
        <begin position="201"/>
        <end position="224"/>
    </location>
</feature>
<accession>A0A316UDE3</accession>
<keyword evidence="2 6" id="KW-0812">Transmembrane</keyword>
<evidence type="ECO:0000256" key="1">
    <source>
        <dbReference type="ARBA" id="ARBA00004141"/>
    </source>
</evidence>
<dbReference type="Pfam" id="PF04144">
    <property type="entry name" value="SCAMP"/>
    <property type="match status" value="1"/>
</dbReference>
<feature type="transmembrane region" description="Helical" evidence="6">
    <location>
        <begin position="170"/>
        <end position="189"/>
    </location>
</feature>
<evidence type="ECO:0000313" key="7">
    <source>
        <dbReference type="EMBL" id="PWN23240.1"/>
    </source>
</evidence>
<evidence type="ECO:0000256" key="5">
    <source>
        <dbReference type="SAM" id="MobiDB-lite"/>
    </source>
</evidence>
<dbReference type="RefSeq" id="XP_025350400.1">
    <property type="nucleotide sequence ID" value="XM_025491757.1"/>
</dbReference>